<proteinExistence type="predicted"/>
<dbReference type="CDD" id="cd10918">
    <property type="entry name" value="CE4_NodB_like_5s_6s"/>
    <property type="match status" value="1"/>
</dbReference>
<dbReference type="RefSeq" id="WP_166075536.1">
    <property type="nucleotide sequence ID" value="NZ_JAAJBT010000001.1"/>
</dbReference>
<gene>
    <name evidence="4" type="ORF">G4D72_00075</name>
</gene>
<sequence length="328" mass="39096">MIWIKIKYRFYLYVHTFLFQLGFANRLLKNRFGERIIVFHGIDETGETKYNSRFHSVQFFEKFIQYVVANYNVISLEDFYAKKFKPNTLNIAITFDDGYLNNYKYAVPILEKYEVPATFFITTIQNKANYLWPDFLDLVSFYTSKNEIIFENNLYVKNKKKEFVFNGVSLKNRCKKLTFDELKSIFTIFEEEWEKIQKKPLEDYWQLMNDTQINLIAKNKLFTIGSHSYTHANLTMIPFEEAKFEILKGKEILETIGSKSIVEFAFPFGSYNLELVNYCRNIGFKRVLLVDYNSEKDQRIAALKSRFVMNPYVGFEMQILYLLKGKYV</sequence>
<evidence type="ECO:0000256" key="1">
    <source>
        <dbReference type="ARBA" id="ARBA00004613"/>
    </source>
</evidence>
<evidence type="ECO:0000256" key="2">
    <source>
        <dbReference type="ARBA" id="ARBA00022729"/>
    </source>
</evidence>
<dbReference type="Gene3D" id="3.20.20.370">
    <property type="entry name" value="Glycoside hydrolase/deacetylase"/>
    <property type="match status" value="1"/>
</dbReference>
<dbReference type="PANTHER" id="PTHR34216:SF3">
    <property type="entry name" value="POLY-BETA-1,6-N-ACETYL-D-GLUCOSAMINE N-DEACETYLASE"/>
    <property type="match status" value="1"/>
</dbReference>
<dbReference type="InterPro" id="IPR011330">
    <property type="entry name" value="Glyco_hydro/deAcase_b/a-brl"/>
</dbReference>
<evidence type="ECO:0000313" key="4">
    <source>
        <dbReference type="EMBL" id="NHM00500.1"/>
    </source>
</evidence>
<dbReference type="InterPro" id="IPR051398">
    <property type="entry name" value="Polysacch_Deacetylase"/>
</dbReference>
<comment type="subcellular location">
    <subcellularLocation>
        <location evidence="1">Secreted</location>
    </subcellularLocation>
</comment>
<dbReference type="InterPro" id="IPR002509">
    <property type="entry name" value="NODB_dom"/>
</dbReference>
<keyword evidence="2" id="KW-0732">Signal</keyword>
<dbReference type="EMBL" id="JAAJBT010000001">
    <property type="protein sequence ID" value="NHM00500.1"/>
    <property type="molecule type" value="Genomic_DNA"/>
</dbReference>
<name>A0ABX0I359_9FLAO</name>
<accession>A0ABX0I359</accession>
<reference evidence="4 5" key="1">
    <citation type="submission" date="2020-02" db="EMBL/GenBank/DDBJ databases">
        <authorList>
            <person name="Chen W.-M."/>
        </authorList>
    </citation>
    <scope>NUCLEOTIDE SEQUENCE [LARGE SCALE GENOMIC DNA]</scope>
    <source>
        <strain evidence="4 5">KDG-16</strain>
    </source>
</reference>
<protein>
    <submittedName>
        <fullName evidence="4">Polysaccharide deacetylase family protein</fullName>
    </submittedName>
</protein>
<dbReference type="Pfam" id="PF01522">
    <property type="entry name" value="Polysacc_deac_1"/>
    <property type="match status" value="1"/>
</dbReference>
<evidence type="ECO:0000259" key="3">
    <source>
        <dbReference type="PROSITE" id="PS51677"/>
    </source>
</evidence>
<feature type="domain" description="NodB homology" evidence="3">
    <location>
        <begin position="89"/>
        <end position="328"/>
    </location>
</feature>
<keyword evidence="5" id="KW-1185">Reference proteome</keyword>
<dbReference type="SUPFAM" id="SSF88713">
    <property type="entry name" value="Glycoside hydrolase/deacetylase"/>
    <property type="match status" value="1"/>
</dbReference>
<organism evidence="4 5">
    <name type="scientific">Flavobacterium difficile</name>
    <dbReference type="NCBI Taxonomy" id="2709659"/>
    <lineage>
        <taxon>Bacteria</taxon>
        <taxon>Pseudomonadati</taxon>
        <taxon>Bacteroidota</taxon>
        <taxon>Flavobacteriia</taxon>
        <taxon>Flavobacteriales</taxon>
        <taxon>Flavobacteriaceae</taxon>
        <taxon>Flavobacterium</taxon>
    </lineage>
</organism>
<dbReference type="PROSITE" id="PS51677">
    <property type="entry name" value="NODB"/>
    <property type="match status" value="1"/>
</dbReference>
<evidence type="ECO:0000313" key="5">
    <source>
        <dbReference type="Proteomes" id="UP000800984"/>
    </source>
</evidence>
<comment type="caution">
    <text evidence="4">The sequence shown here is derived from an EMBL/GenBank/DDBJ whole genome shotgun (WGS) entry which is preliminary data.</text>
</comment>
<dbReference type="Proteomes" id="UP000800984">
    <property type="component" value="Unassembled WGS sequence"/>
</dbReference>
<dbReference type="PANTHER" id="PTHR34216">
    <property type="match status" value="1"/>
</dbReference>